<evidence type="ECO:0000313" key="1">
    <source>
        <dbReference type="EMBL" id="KPJ23049.1"/>
    </source>
</evidence>
<evidence type="ECO:0008006" key="3">
    <source>
        <dbReference type="Google" id="ProtNLM"/>
    </source>
</evidence>
<protein>
    <recommendedName>
        <fullName evidence="3">Phage protein</fullName>
    </recommendedName>
</protein>
<gene>
    <name evidence="1" type="ORF">AKK44_01315</name>
</gene>
<dbReference type="Proteomes" id="UP000049578">
    <property type="component" value="Unassembled WGS sequence"/>
</dbReference>
<dbReference type="STRING" id="119224.AKK44_01315"/>
<sequence>MARTPFTQELLHQIFDDTGTMSLELIAERLPDWSEKDIKLRLSAWRYRKAIDYTMADGEIDTFEILNNKKVISEEVSAGRQLKLEEYFKQVQATAEIINKPTASDTNRLKAIQLQQVAMDEIPDQYFKELTELYG</sequence>
<comment type="caution">
    <text evidence="1">The sequence shown here is derived from an EMBL/GenBank/DDBJ whole genome shotgun (WGS) entry which is preliminary data.</text>
</comment>
<dbReference type="AlphaFoldDB" id="A0A0P6SFB1"/>
<name>A0A0P6SFB1_9STRE</name>
<evidence type="ECO:0000313" key="2">
    <source>
        <dbReference type="Proteomes" id="UP000049578"/>
    </source>
</evidence>
<dbReference type="PATRIC" id="fig|119224.3.peg.1389"/>
<accession>A0A0P6SFB1</accession>
<dbReference type="RefSeq" id="WP_054278176.1">
    <property type="nucleotide sequence ID" value="NZ_LHQM01000005.1"/>
</dbReference>
<dbReference type="EMBL" id="LHQM01000005">
    <property type="protein sequence ID" value="KPJ23049.1"/>
    <property type="molecule type" value="Genomic_DNA"/>
</dbReference>
<reference evidence="1 2" key="1">
    <citation type="submission" date="2015-08" db="EMBL/GenBank/DDBJ databases">
        <title>Genome sequence of Streptococcus phocae subsp. phocae ATCC 51973T isolated from liver specimen obtained from seal.</title>
        <authorList>
            <person name="Avendano-Herrera R."/>
        </authorList>
    </citation>
    <scope>NUCLEOTIDE SEQUENCE [LARGE SCALE GENOMIC DNA]</scope>
    <source>
        <strain evidence="1 2">ATCC 51973</strain>
    </source>
</reference>
<proteinExistence type="predicted"/>
<keyword evidence="2" id="KW-1185">Reference proteome</keyword>
<organism evidence="1 2">
    <name type="scientific">Streptococcus phocae</name>
    <dbReference type="NCBI Taxonomy" id="119224"/>
    <lineage>
        <taxon>Bacteria</taxon>
        <taxon>Bacillati</taxon>
        <taxon>Bacillota</taxon>
        <taxon>Bacilli</taxon>
        <taxon>Lactobacillales</taxon>
        <taxon>Streptococcaceae</taxon>
        <taxon>Streptococcus</taxon>
    </lineage>
</organism>